<evidence type="ECO:0000313" key="1">
    <source>
        <dbReference type="EMBL" id="QJA78789.1"/>
    </source>
</evidence>
<name>A0A6M3KAB9_9ZZZZ</name>
<reference evidence="1" key="1">
    <citation type="submission" date="2020-03" db="EMBL/GenBank/DDBJ databases">
        <title>The deep terrestrial virosphere.</title>
        <authorList>
            <person name="Holmfeldt K."/>
            <person name="Nilsson E."/>
            <person name="Simone D."/>
            <person name="Lopez-Fernandez M."/>
            <person name="Wu X."/>
            <person name="de Brujin I."/>
            <person name="Lundin D."/>
            <person name="Andersson A."/>
            <person name="Bertilsson S."/>
            <person name="Dopson M."/>
        </authorList>
    </citation>
    <scope>NUCLEOTIDE SEQUENCE</scope>
    <source>
        <strain evidence="1">MM415A00984</strain>
    </source>
</reference>
<protein>
    <submittedName>
        <fullName evidence="1">Uncharacterized protein</fullName>
    </submittedName>
</protein>
<dbReference type="EMBL" id="MT142354">
    <property type="protein sequence ID" value="QJA78789.1"/>
    <property type="molecule type" value="Genomic_DNA"/>
</dbReference>
<organism evidence="1">
    <name type="scientific">viral metagenome</name>
    <dbReference type="NCBI Taxonomy" id="1070528"/>
    <lineage>
        <taxon>unclassified sequences</taxon>
        <taxon>metagenomes</taxon>
        <taxon>organismal metagenomes</taxon>
    </lineage>
</organism>
<dbReference type="AlphaFoldDB" id="A0A6M3KAB9"/>
<gene>
    <name evidence="1" type="ORF">MM415A00984_0004</name>
</gene>
<proteinExistence type="predicted"/>
<sequence>MTEDHKCWYGTVPDLNGTVRVCYAPIHIQGIDNFQFNFCPWCGRNLFGDNKEYKDD</sequence>
<accession>A0A6M3KAB9</accession>